<dbReference type="EMBL" id="BPLQ01011639">
    <property type="protein sequence ID" value="GIY59278.1"/>
    <property type="molecule type" value="Genomic_DNA"/>
</dbReference>
<name>A0AAV4UNA6_9ARAC</name>
<keyword evidence="2" id="KW-1185">Reference proteome</keyword>
<reference evidence="1 2" key="1">
    <citation type="submission" date="2021-06" db="EMBL/GenBank/DDBJ databases">
        <title>Caerostris darwini draft genome.</title>
        <authorList>
            <person name="Kono N."/>
            <person name="Arakawa K."/>
        </authorList>
    </citation>
    <scope>NUCLEOTIDE SEQUENCE [LARGE SCALE GENOMIC DNA]</scope>
</reference>
<dbReference type="Proteomes" id="UP001054837">
    <property type="component" value="Unassembled WGS sequence"/>
</dbReference>
<organism evidence="1 2">
    <name type="scientific">Caerostris darwini</name>
    <dbReference type="NCBI Taxonomy" id="1538125"/>
    <lineage>
        <taxon>Eukaryota</taxon>
        <taxon>Metazoa</taxon>
        <taxon>Ecdysozoa</taxon>
        <taxon>Arthropoda</taxon>
        <taxon>Chelicerata</taxon>
        <taxon>Arachnida</taxon>
        <taxon>Araneae</taxon>
        <taxon>Araneomorphae</taxon>
        <taxon>Entelegynae</taxon>
        <taxon>Araneoidea</taxon>
        <taxon>Araneidae</taxon>
        <taxon>Caerostris</taxon>
    </lineage>
</organism>
<evidence type="ECO:0000313" key="2">
    <source>
        <dbReference type="Proteomes" id="UP001054837"/>
    </source>
</evidence>
<dbReference type="AlphaFoldDB" id="A0AAV4UNA6"/>
<gene>
    <name evidence="1" type="ORF">CDAR_614031</name>
</gene>
<comment type="caution">
    <text evidence="1">The sequence shown here is derived from an EMBL/GenBank/DDBJ whole genome shotgun (WGS) entry which is preliminary data.</text>
</comment>
<accession>A0AAV4UNA6</accession>
<sequence length="106" mass="11933">MFIISSKPYPPGWAILHQGEEHLAVNPRFASSIQGGKGKRRKRKTGRLPISFLSETSLRERAAPKVKRANVYSSKLFVWHLNEAAERPHFYSSSINWINLAASASV</sequence>
<proteinExistence type="predicted"/>
<evidence type="ECO:0000313" key="1">
    <source>
        <dbReference type="EMBL" id="GIY59278.1"/>
    </source>
</evidence>
<protein>
    <submittedName>
        <fullName evidence="1">Uncharacterized protein</fullName>
    </submittedName>
</protein>